<keyword evidence="1" id="KW-1133">Transmembrane helix</keyword>
<dbReference type="KEGG" id="mmar:MODMU_4008"/>
<keyword evidence="1" id="KW-0812">Transmembrane</keyword>
<organism evidence="2 3">
    <name type="scientific">Modestobacter italicus (strain DSM 44449 / CECT 9708 / BC 501)</name>
    <dbReference type="NCBI Taxonomy" id="2732864"/>
    <lineage>
        <taxon>Bacteria</taxon>
        <taxon>Bacillati</taxon>
        <taxon>Actinomycetota</taxon>
        <taxon>Actinomycetes</taxon>
        <taxon>Geodermatophilales</taxon>
        <taxon>Geodermatophilaceae</taxon>
        <taxon>Modestobacter</taxon>
    </lineage>
</organism>
<dbReference type="AlphaFoldDB" id="I4F197"/>
<accession>I4F197</accession>
<reference evidence="2 3" key="1">
    <citation type="journal article" date="2012" name="J. Bacteriol.">
        <title>Genome Sequence of Radiation-Resistant Modestobacter marinus Strain BC501, a Representative Actinobacterium That Thrives on Calcareous Stone Surfaces.</title>
        <authorList>
            <person name="Normand P."/>
            <person name="Gury J."/>
            <person name="Pujic P."/>
            <person name="Chouaia B."/>
            <person name="Crotti E."/>
            <person name="Brusetti L."/>
            <person name="Daffonchio D."/>
            <person name="Vacherie B."/>
            <person name="Barbe V."/>
            <person name="Medigue C."/>
            <person name="Calteau A."/>
            <person name="Ghodhbane-Gtari F."/>
            <person name="Essoussi I."/>
            <person name="Nouioui I."/>
            <person name="Abbassi-Ghozzi I."/>
            <person name="Gtari M."/>
        </authorList>
    </citation>
    <scope>NUCLEOTIDE SEQUENCE [LARGE SCALE GENOMIC DNA]</scope>
    <source>
        <strain evidence="3">BC 501</strain>
    </source>
</reference>
<keyword evidence="1" id="KW-0472">Membrane</keyword>
<name>I4F197_MODI5</name>
<dbReference type="Proteomes" id="UP000006461">
    <property type="component" value="Chromosome"/>
</dbReference>
<sequence length="45" mass="5095">MRWHVLCWDAWFLVWGVALLVAVRLTSRRSGQRGGAVVPRSRSTG</sequence>
<dbReference type="EMBL" id="FO203431">
    <property type="protein sequence ID" value="CCH89410.1"/>
    <property type="molecule type" value="Genomic_DNA"/>
</dbReference>
<dbReference type="HOGENOM" id="CLU_3202143_0_0_11"/>
<evidence type="ECO:0000313" key="2">
    <source>
        <dbReference type="EMBL" id="CCH89410.1"/>
    </source>
</evidence>
<feature type="transmembrane region" description="Helical" evidence="1">
    <location>
        <begin position="6"/>
        <end position="23"/>
    </location>
</feature>
<protein>
    <submittedName>
        <fullName evidence="2">Uncharacterized protein</fullName>
    </submittedName>
</protein>
<keyword evidence="3" id="KW-1185">Reference proteome</keyword>
<dbReference type="PATRIC" id="fig|477641.3.peg.3753"/>
<gene>
    <name evidence="2" type="ordered locus">MODMU_4008</name>
</gene>
<evidence type="ECO:0000313" key="3">
    <source>
        <dbReference type="Proteomes" id="UP000006461"/>
    </source>
</evidence>
<proteinExistence type="predicted"/>
<evidence type="ECO:0000256" key="1">
    <source>
        <dbReference type="SAM" id="Phobius"/>
    </source>
</evidence>